<proteinExistence type="predicted"/>
<dbReference type="AlphaFoldDB" id="A0A6A8DAC6"/>
<comment type="caution">
    <text evidence="1">The sequence shown here is derived from an EMBL/GenBank/DDBJ whole genome shotgun (WGS) entry which is preliminary data.</text>
</comment>
<evidence type="ECO:0000313" key="2">
    <source>
        <dbReference type="Proteomes" id="UP000799092"/>
    </source>
</evidence>
<protein>
    <submittedName>
        <fullName evidence="1">Uncharacterized protein</fullName>
    </submittedName>
</protein>
<evidence type="ECO:0000313" key="1">
    <source>
        <dbReference type="EMBL" id="MRH42514.1"/>
    </source>
</evidence>
<accession>A0A6A8DAC6</accession>
<dbReference type="OrthoDB" id="2852236at2"/>
<dbReference type="EMBL" id="WJNG01000005">
    <property type="protein sequence ID" value="MRH42514.1"/>
    <property type="molecule type" value="Genomic_DNA"/>
</dbReference>
<sequence length="139" mass="16311">MSYKKDGYGLQVPIPKRVIDYLVAKKMHKSVKNYNLLLNNNNLQINGTVKKLFIPISFEVVLHPTVIDRRKIYLKVISMSPIKNEWINKKLFHRPPVISYQEEGIIVDLDKVNKIKMVPIGNIKHIIIKDNRIWCQFCL</sequence>
<dbReference type="RefSeq" id="WP_153736155.1">
    <property type="nucleotide sequence ID" value="NZ_WJNG01000005.1"/>
</dbReference>
<dbReference type="Proteomes" id="UP000799092">
    <property type="component" value="Unassembled WGS sequence"/>
</dbReference>
<name>A0A6A8DAC6_9BACI</name>
<keyword evidence="2" id="KW-1185">Reference proteome</keyword>
<organism evidence="1 2">
    <name type="scientific">Aquibacillus halophilus</name>
    <dbReference type="NCBI Taxonomy" id="930132"/>
    <lineage>
        <taxon>Bacteria</taxon>
        <taxon>Bacillati</taxon>
        <taxon>Bacillota</taxon>
        <taxon>Bacilli</taxon>
        <taxon>Bacillales</taxon>
        <taxon>Bacillaceae</taxon>
        <taxon>Aquibacillus</taxon>
    </lineage>
</organism>
<gene>
    <name evidence="1" type="ORF">GH741_07425</name>
</gene>
<reference evidence="1" key="1">
    <citation type="submission" date="2019-11" db="EMBL/GenBank/DDBJ databases">
        <authorList>
            <person name="Li J."/>
        </authorList>
    </citation>
    <scope>NUCLEOTIDE SEQUENCE</scope>
    <source>
        <strain evidence="1">B6B</strain>
    </source>
</reference>